<dbReference type="InterPro" id="IPR001645">
    <property type="entry name" value="Folylpolyglutamate_synth"/>
</dbReference>
<dbReference type="PIRSF" id="PIRSF001563">
    <property type="entry name" value="Folylpolyglu_synth"/>
    <property type="match status" value="1"/>
</dbReference>
<comment type="caution">
    <text evidence="13">The sequence shown here is derived from an EMBL/GenBank/DDBJ whole genome shotgun (WGS) entry which is preliminary data.</text>
</comment>
<dbReference type="EC" id="6.3.2.17" evidence="2"/>
<dbReference type="PANTHER" id="PTHR11136:SF0">
    <property type="entry name" value="DIHYDROFOLATE SYNTHETASE-RELATED"/>
    <property type="match status" value="1"/>
</dbReference>
<comment type="catalytic activity">
    <reaction evidence="9">
        <text>(6S)-5,6,7,8-tetrahydrofolyl-(gamma-L-Glu)(n) + L-glutamate + ATP = (6S)-5,6,7,8-tetrahydrofolyl-(gamma-L-Glu)(n+1) + ADP + phosphate + H(+)</text>
        <dbReference type="Rhea" id="RHEA:10580"/>
        <dbReference type="Rhea" id="RHEA-COMP:14738"/>
        <dbReference type="Rhea" id="RHEA-COMP:14740"/>
        <dbReference type="ChEBI" id="CHEBI:15378"/>
        <dbReference type="ChEBI" id="CHEBI:29985"/>
        <dbReference type="ChEBI" id="CHEBI:30616"/>
        <dbReference type="ChEBI" id="CHEBI:43474"/>
        <dbReference type="ChEBI" id="CHEBI:141005"/>
        <dbReference type="ChEBI" id="CHEBI:456216"/>
        <dbReference type="EC" id="6.3.2.17"/>
    </reaction>
</comment>
<dbReference type="GO" id="GO:0008841">
    <property type="term" value="F:dihydrofolate synthase activity"/>
    <property type="evidence" value="ECO:0007669"/>
    <property type="project" value="TreeGrafter"/>
</dbReference>
<comment type="similarity">
    <text evidence="1 10">Belongs to the folylpolyglutamate synthase family.</text>
</comment>
<reference evidence="13 14" key="1">
    <citation type="submission" date="2019-03" db="EMBL/GenBank/DDBJ databases">
        <title>Genomic Encyclopedia of Type Strains, Phase IV (KMG-IV): sequencing the most valuable type-strain genomes for metagenomic binning, comparative biology and taxonomic classification.</title>
        <authorList>
            <person name="Goeker M."/>
        </authorList>
    </citation>
    <scope>NUCLEOTIDE SEQUENCE [LARGE SCALE GENOMIC DNA]</scope>
    <source>
        <strain evidence="13 14">DSM 25964</strain>
    </source>
</reference>
<evidence type="ECO:0000256" key="3">
    <source>
        <dbReference type="ARBA" id="ARBA00022598"/>
    </source>
</evidence>
<gene>
    <name evidence="13" type="ORF">C8D99_1089</name>
</gene>
<dbReference type="Pfam" id="PF02875">
    <property type="entry name" value="Mur_ligase_C"/>
    <property type="match status" value="1"/>
</dbReference>
<evidence type="ECO:0000259" key="12">
    <source>
        <dbReference type="Pfam" id="PF08245"/>
    </source>
</evidence>
<evidence type="ECO:0000256" key="7">
    <source>
        <dbReference type="ARBA" id="ARBA00022842"/>
    </source>
</evidence>
<dbReference type="GO" id="GO:0005524">
    <property type="term" value="F:ATP binding"/>
    <property type="evidence" value="ECO:0007669"/>
    <property type="project" value="UniProtKB-KW"/>
</dbReference>
<evidence type="ECO:0000256" key="2">
    <source>
        <dbReference type="ARBA" id="ARBA00013025"/>
    </source>
</evidence>
<dbReference type="InterPro" id="IPR004101">
    <property type="entry name" value="Mur_ligase_C"/>
</dbReference>
<dbReference type="SUPFAM" id="SSF53623">
    <property type="entry name" value="MurD-like peptide ligases, catalytic domain"/>
    <property type="match status" value="1"/>
</dbReference>
<proteinExistence type="inferred from homology"/>
<keyword evidence="5 10" id="KW-0547">Nucleotide-binding</keyword>
<evidence type="ECO:0000256" key="5">
    <source>
        <dbReference type="ARBA" id="ARBA00022741"/>
    </source>
</evidence>
<dbReference type="PANTHER" id="PTHR11136">
    <property type="entry name" value="FOLYLPOLYGLUTAMATE SYNTHASE-RELATED"/>
    <property type="match status" value="1"/>
</dbReference>
<evidence type="ECO:0000256" key="10">
    <source>
        <dbReference type="PIRNR" id="PIRNR001563"/>
    </source>
</evidence>
<dbReference type="OrthoDB" id="9809356at2"/>
<keyword evidence="7" id="KW-0460">Magnesium</keyword>
<evidence type="ECO:0000256" key="8">
    <source>
        <dbReference type="ARBA" id="ARBA00030592"/>
    </source>
</evidence>
<dbReference type="Gene3D" id="3.40.1190.10">
    <property type="entry name" value="Mur-like, catalytic domain"/>
    <property type="match status" value="1"/>
</dbReference>
<dbReference type="Gene3D" id="3.90.190.20">
    <property type="entry name" value="Mur ligase, C-terminal domain"/>
    <property type="match status" value="1"/>
</dbReference>
<dbReference type="InterPro" id="IPR018109">
    <property type="entry name" value="Folylpolyglutamate_synth_CS"/>
</dbReference>
<dbReference type="GO" id="GO:0004326">
    <property type="term" value="F:tetrahydrofolylpolyglutamate synthase activity"/>
    <property type="evidence" value="ECO:0007669"/>
    <property type="project" value="UniProtKB-EC"/>
</dbReference>
<feature type="domain" description="Mur ligase C-terminal" evidence="11">
    <location>
        <begin position="302"/>
        <end position="417"/>
    </location>
</feature>
<keyword evidence="4" id="KW-0479">Metal-binding</keyword>
<dbReference type="InterPro" id="IPR036565">
    <property type="entry name" value="Mur-like_cat_sf"/>
</dbReference>
<keyword evidence="3 10" id="KW-0436">Ligase</keyword>
<dbReference type="PROSITE" id="PS01012">
    <property type="entry name" value="FOLYLPOLYGLU_SYNT_2"/>
    <property type="match status" value="1"/>
</dbReference>
<keyword evidence="14" id="KW-1185">Reference proteome</keyword>
<protein>
    <recommendedName>
        <fullName evidence="2">tetrahydrofolate synthase</fullName>
        <ecNumber evidence="2">6.3.2.17</ecNumber>
    </recommendedName>
    <alternativeName>
        <fullName evidence="8">Tetrahydrofolylpolyglutamate synthase</fullName>
    </alternativeName>
</protein>
<evidence type="ECO:0000256" key="6">
    <source>
        <dbReference type="ARBA" id="ARBA00022840"/>
    </source>
</evidence>
<sequence>MNTKPRSFEELENVFASLASAGIRPGLDRISRLMEKLGNPQMDFPAVHIVGTNGKGSTASFSDSILREAGYRTALYTSPHLESPDERLLIDGFPLSLGEWTGAAEAIQKALEEDDFLRSDPPTFFELITAAAFLLCSRNRVELAVVEAGLGGRLDATNLLGNVVLTLVTSISMDHMDFLGDTLEKIAGEKFAVMREGIPAFFSGSPAGLVPLFRERARAAGALPHVLPEEVRTENISVTAEGTAFSFFCGGGRFPIRTPLHGSFQVENCSLAAAGMLCLSGRFPRITGEALLQGAENARWPGRFEILRADPPLVLDGGHNPDGIRRLVESIRGIYGGKKPTVVFACMKDKDFPAGLSLLLKGAGRLICTSVPGNPRSADPFVLAEAARRSGWKEDAVEVFPDPLDALKASERKGQGTVCCGSLYFIGWMRTLILSRREELLF</sequence>
<dbReference type="AlphaFoldDB" id="A0A4R8M581"/>
<dbReference type="NCBIfam" id="TIGR01499">
    <property type="entry name" value="folC"/>
    <property type="match status" value="1"/>
</dbReference>
<feature type="domain" description="Mur ligase central" evidence="12">
    <location>
        <begin position="50"/>
        <end position="274"/>
    </location>
</feature>
<evidence type="ECO:0000256" key="9">
    <source>
        <dbReference type="ARBA" id="ARBA00047493"/>
    </source>
</evidence>
<evidence type="ECO:0000313" key="13">
    <source>
        <dbReference type="EMBL" id="TDY60469.1"/>
    </source>
</evidence>
<evidence type="ECO:0000256" key="4">
    <source>
        <dbReference type="ARBA" id="ARBA00022723"/>
    </source>
</evidence>
<evidence type="ECO:0000256" key="1">
    <source>
        <dbReference type="ARBA" id="ARBA00008276"/>
    </source>
</evidence>
<accession>A0A4R8M581</accession>
<dbReference type="InterPro" id="IPR013221">
    <property type="entry name" value="Mur_ligase_cen"/>
</dbReference>
<dbReference type="EMBL" id="SORI01000008">
    <property type="protein sequence ID" value="TDY60469.1"/>
    <property type="molecule type" value="Genomic_DNA"/>
</dbReference>
<name>A0A4R8M581_9BACT</name>
<organism evidence="13 14">
    <name type="scientific">Aminivibrio pyruvatiphilus</name>
    <dbReference type="NCBI Taxonomy" id="1005740"/>
    <lineage>
        <taxon>Bacteria</taxon>
        <taxon>Thermotogati</taxon>
        <taxon>Synergistota</taxon>
        <taxon>Synergistia</taxon>
        <taxon>Synergistales</taxon>
        <taxon>Aminobacteriaceae</taxon>
        <taxon>Aminivibrio</taxon>
    </lineage>
</organism>
<dbReference type="RefSeq" id="WP_133957495.1">
    <property type="nucleotide sequence ID" value="NZ_SORI01000008.1"/>
</dbReference>
<keyword evidence="6 10" id="KW-0067">ATP-binding</keyword>
<dbReference type="SUPFAM" id="SSF53244">
    <property type="entry name" value="MurD-like peptide ligases, peptide-binding domain"/>
    <property type="match status" value="1"/>
</dbReference>
<dbReference type="Pfam" id="PF08245">
    <property type="entry name" value="Mur_ligase_M"/>
    <property type="match status" value="1"/>
</dbReference>
<dbReference type="InterPro" id="IPR036615">
    <property type="entry name" value="Mur_ligase_C_dom_sf"/>
</dbReference>
<dbReference type="Proteomes" id="UP000295066">
    <property type="component" value="Unassembled WGS sequence"/>
</dbReference>
<dbReference type="GO" id="GO:0005737">
    <property type="term" value="C:cytoplasm"/>
    <property type="evidence" value="ECO:0007669"/>
    <property type="project" value="TreeGrafter"/>
</dbReference>
<dbReference type="GO" id="GO:0046872">
    <property type="term" value="F:metal ion binding"/>
    <property type="evidence" value="ECO:0007669"/>
    <property type="project" value="UniProtKB-KW"/>
</dbReference>
<evidence type="ECO:0000313" key="14">
    <source>
        <dbReference type="Proteomes" id="UP000295066"/>
    </source>
</evidence>
<evidence type="ECO:0000259" key="11">
    <source>
        <dbReference type="Pfam" id="PF02875"/>
    </source>
</evidence>